<dbReference type="InterPro" id="IPR054160">
    <property type="entry name" value="MrkD_recept-bd"/>
</dbReference>
<dbReference type="GO" id="GO:0009289">
    <property type="term" value="C:pilus"/>
    <property type="evidence" value="ECO:0007669"/>
    <property type="project" value="UniProtKB-SubCell"/>
</dbReference>
<sequence>MMKMINRQNMHVFKIFDRNILILIALACSILIASPAEAACSYGGGINAPYTFYINYGSVIVQRDMPIGTIIAIPTISGSTTGTVTCSGGQYMSFVNYLFTTHSSIDYVYNTNIPGVGIREMNVNLPLMNYIRFMSGGGTENSANILSTGPSSFALVKTGNIPAGTNMLNSGLLVAETITTFTDAFHLNIADGATVTSVACSLNSTSIDVPLKDVLAADLTSVGTTAKPKNFDLGLNCDSGARINVMMTGTKNTDTSTAGVLQLTGAGTAGVATGVGIQVLYNSTPLALNNNIVLRTSAGGQETFTFTAQYYQTKMNPTVGTANAIATLNITYQ</sequence>
<evidence type="ECO:0000256" key="5">
    <source>
        <dbReference type="SAM" id="SignalP"/>
    </source>
</evidence>
<comment type="subcellular location">
    <subcellularLocation>
        <location evidence="1">Fimbrium</location>
    </subcellularLocation>
</comment>
<evidence type="ECO:0000256" key="4">
    <source>
        <dbReference type="ARBA" id="ARBA00023263"/>
    </source>
</evidence>
<evidence type="ECO:0000256" key="3">
    <source>
        <dbReference type="ARBA" id="ARBA00022729"/>
    </source>
</evidence>
<evidence type="ECO:0000256" key="1">
    <source>
        <dbReference type="ARBA" id="ARBA00004561"/>
    </source>
</evidence>
<feature type="domain" description="MrkD-like receptor binding" evidence="7">
    <location>
        <begin position="54"/>
        <end position="160"/>
    </location>
</feature>
<proteinExistence type="inferred from homology"/>
<comment type="similarity">
    <text evidence="2">Belongs to the fimbrial protein family.</text>
</comment>
<protein>
    <submittedName>
        <fullName evidence="8">Type 1 fimbria pilin</fullName>
    </submittedName>
</protein>
<comment type="caution">
    <text evidence="8">The sequence shown here is derived from an EMBL/GenBank/DDBJ whole genome shotgun (WGS) entry which is preliminary data.</text>
</comment>
<dbReference type="InterPro" id="IPR050263">
    <property type="entry name" value="Bact_Fimbrial_Adh_Pro"/>
</dbReference>
<dbReference type="Pfam" id="PF22003">
    <property type="entry name" value="MrkDrd"/>
    <property type="match status" value="1"/>
</dbReference>
<dbReference type="GO" id="GO:0043709">
    <property type="term" value="P:cell adhesion involved in single-species biofilm formation"/>
    <property type="evidence" value="ECO:0007669"/>
    <property type="project" value="TreeGrafter"/>
</dbReference>
<evidence type="ECO:0000259" key="6">
    <source>
        <dbReference type="Pfam" id="PF00419"/>
    </source>
</evidence>
<dbReference type="InterPro" id="IPR000259">
    <property type="entry name" value="Adhesion_dom_fimbrial"/>
</dbReference>
<keyword evidence="9" id="KW-1185">Reference proteome</keyword>
<accession>A0A4R6EXE2</accession>
<dbReference type="SUPFAM" id="SSF49401">
    <property type="entry name" value="Bacterial adhesins"/>
    <property type="match status" value="1"/>
</dbReference>
<feature type="chain" id="PRO_5020375401" evidence="5">
    <location>
        <begin position="39"/>
        <end position="333"/>
    </location>
</feature>
<dbReference type="InterPro" id="IPR008966">
    <property type="entry name" value="Adhesion_dom_sf"/>
</dbReference>
<dbReference type="AlphaFoldDB" id="A0A4R6EXE2"/>
<feature type="signal peptide" evidence="5">
    <location>
        <begin position="1"/>
        <end position="38"/>
    </location>
</feature>
<gene>
    <name evidence="8" type="ORF">EC847_101346</name>
</gene>
<dbReference type="Gene3D" id="2.60.40.3310">
    <property type="match status" value="1"/>
</dbReference>
<evidence type="ECO:0000259" key="7">
    <source>
        <dbReference type="Pfam" id="PF22003"/>
    </source>
</evidence>
<dbReference type="Pfam" id="PF00419">
    <property type="entry name" value="Fimbrial"/>
    <property type="match status" value="1"/>
</dbReference>
<dbReference type="PANTHER" id="PTHR33420">
    <property type="entry name" value="FIMBRIAL SUBUNIT ELFA-RELATED"/>
    <property type="match status" value="1"/>
</dbReference>
<feature type="domain" description="Fimbrial-type adhesion" evidence="6">
    <location>
        <begin position="194"/>
        <end position="333"/>
    </location>
</feature>
<organism evidence="8 9">
    <name type="scientific">Scandinavium goeteborgense</name>
    <dbReference type="NCBI Taxonomy" id="1851514"/>
    <lineage>
        <taxon>Bacteria</taxon>
        <taxon>Pseudomonadati</taxon>
        <taxon>Pseudomonadota</taxon>
        <taxon>Gammaproteobacteria</taxon>
        <taxon>Enterobacterales</taxon>
        <taxon>Enterobacteriaceae</taxon>
        <taxon>Scandinavium</taxon>
    </lineage>
</organism>
<name>A0A4R6EXE2_SCAGO</name>
<evidence type="ECO:0000313" key="8">
    <source>
        <dbReference type="EMBL" id="TDN64419.1"/>
    </source>
</evidence>
<dbReference type="EMBL" id="SNVX01000001">
    <property type="protein sequence ID" value="TDN64419.1"/>
    <property type="molecule type" value="Genomic_DNA"/>
</dbReference>
<dbReference type="Gene3D" id="2.60.40.1090">
    <property type="entry name" value="Fimbrial-type adhesion domain"/>
    <property type="match status" value="1"/>
</dbReference>
<dbReference type="Proteomes" id="UP000295530">
    <property type="component" value="Unassembled WGS sequence"/>
</dbReference>
<reference evidence="8 9" key="1">
    <citation type="submission" date="2019-03" db="EMBL/GenBank/DDBJ databases">
        <title>Genomic analyses of the natural microbiome of Caenorhabditis elegans.</title>
        <authorList>
            <person name="Samuel B."/>
        </authorList>
    </citation>
    <scope>NUCLEOTIDE SEQUENCE [LARGE SCALE GENOMIC DNA]</scope>
    <source>
        <strain evidence="8 9">BIGb0156</strain>
    </source>
</reference>
<dbReference type="InterPro" id="IPR036937">
    <property type="entry name" value="Adhesion_dom_fimbrial_sf"/>
</dbReference>
<dbReference type="RefSeq" id="WP_166665167.1">
    <property type="nucleotide sequence ID" value="NZ_SNVX01000001.1"/>
</dbReference>
<keyword evidence="3 5" id="KW-0732">Signal</keyword>
<dbReference type="PANTHER" id="PTHR33420:SF12">
    <property type="entry name" value="FIMBRIN-LIKE PROTEIN FIMI-RELATED"/>
    <property type="match status" value="1"/>
</dbReference>
<evidence type="ECO:0000313" key="9">
    <source>
        <dbReference type="Proteomes" id="UP000295530"/>
    </source>
</evidence>
<evidence type="ECO:0000256" key="2">
    <source>
        <dbReference type="ARBA" id="ARBA00006671"/>
    </source>
</evidence>
<keyword evidence="4" id="KW-0281">Fimbrium</keyword>